<keyword evidence="1" id="KW-0175">Coiled coil</keyword>
<gene>
    <name evidence="4" type="ORF">Cni_G15012</name>
</gene>
<organism evidence="4 5">
    <name type="scientific">Canna indica</name>
    <name type="common">Indian-shot</name>
    <dbReference type="NCBI Taxonomy" id="4628"/>
    <lineage>
        <taxon>Eukaryota</taxon>
        <taxon>Viridiplantae</taxon>
        <taxon>Streptophyta</taxon>
        <taxon>Embryophyta</taxon>
        <taxon>Tracheophyta</taxon>
        <taxon>Spermatophyta</taxon>
        <taxon>Magnoliopsida</taxon>
        <taxon>Liliopsida</taxon>
        <taxon>Zingiberales</taxon>
        <taxon>Cannaceae</taxon>
        <taxon>Canna</taxon>
    </lineage>
</organism>
<feature type="compositionally biased region" description="Acidic residues" evidence="2">
    <location>
        <begin position="799"/>
        <end position="814"/>
    </location>
</feature>
<keyword evidence="5" id="KW-1185">Reference proteome</keyword>
<dbReference type="PANTHER" id="PTHR47458:SF1">
    <property type="entry name" value="SMAD_FHA DOMAIN-CONTAINING PROTEIN"/>
    <property type="match status" value="1"/>
</dbReference>
<proteinExistence type="predicted"/>
<evidence type="ECO:0000313" key="4">
    <source>
        <dbReference type="EMBL" id="WOL06280.1"/>
    </source>
</evidence>
<feature type="compositionally biased region" description="Acidic residues" evidence="2">
    <location>
        <begin position="835"/>
        <end position="852"/>
    </location>
</feature>
<dbReference type="InterPro" id="IPR000253">
    <property type="entry name" value="FHA_dom"/>
</dbReference>
<dbReference type="PANTHER" id="PTHR47458">
    <property type="entry name" value="SMAD/FHA DOMAIN-CONTAINING PROTEIN"/>
    <property type="match status" value="1"/>
</dbReference>
<sequence>METSVASSPPVTKPVATPEDEIRSVARKYSNQPVQNPDPGVWGVLTAISKNARQRPQGMNILLSGDEHCLGRCVEDTRFQISTMAISSNHCKIFRDKVAVADAELDPNASVPVFLKDTSTNGTFLNWTKLRKHSPQARLQHGDIISFIAPPHNDISYAFVYREVHKSSLLANGSTLKRKAEEFDIDSKRLRGIGIGAPDGPISLDDVRSLQRSNTELRQQLESHVLTIETLQGENRSLMSRHENELKELKETVSNSFLDQIKELQRALDEKQKERNALSTASAELQSSMKDLNERLGASMQSRVDADEIIQSQKATISELEARLDEERNQRREDREKAATDLHSALKRVQLEAQEEIKRQAENHLRQHKEQQEVISKLEESEKESRLVVETLRGKLEDARENLVTSEKKVRQLEIQVKDEELASINSRKKSESLESELKRTRKELEDEKVAREEAWAKVSALELEIAAAIRDLSIEKQRFQGARERIILRETQLRAFYSTTEEISSLFAKQQEQLKAMQRTLEDEEHYENASFSTDPIGPTTGKINVTEKYDHCNAGATGSLTPSNTPAMNVFSDDDDASTTEKHDCSLGSQGGGTQDLDCTSADRLVKGFGSDIDGVDTALVPEVDPIDTERVLGTESQAGGAGSDERNAALHKCSNLGGETMQIDDDAQVQEKVETDLICIERTGGCSQQRLQDTETGTVRTADLLASEVAGSWAVGTAPSVNGENESPRSMDNTDAASEDAAAAAALVLCSDVLLAGSQSNVGQGTTKLNKEQRALNAMIKIVAPDFGQQFQVDGNGEEEGESMSDAETEGSNDNHDDGQGNADAKKNIGNCDDDDDTADDEMIEDSVG</sequence>
<dbReference type="SUPFAM" id="SSF49879">
    <property type="entry name" value="SMAD/FHA domain"/>
    <property type="match status" value="1"/>
</dbReference>
<feature type="compositionally biased region" description="Polar residues" evidence="2">
    <location>
        <begin position="1"/>
        <end position="10"/>
    </location>
</feature>
<dbReference type="InterPro" id="IPR008984">
    <property type="entry name" value="SMAD_FHA_dom_sf"/>
</dbReference>
<evidence type="ECO:0000313" key="5">
    <source>
        <dbReference type="Proteomes" id="UP001327560"/>
    </source>
</evidence>
<feature type="coiled-coil region" evidence="1">
    <location>
        <begin position="214"/>
        <end position="455"/>
    </location>
</feature>
<feature type="compositionally biased region" description="Polar residues" evidence="2">
    <location>
        <begin position="722"/>
        <end position="738"/>
    </location>
</feature>
<feature type="compositionally biased region" description="Polar residues" evidence="2">
    <location>
        <begin position="558"/>
        <end position="569"/>
    </location>
</feature>
<feature type="region of interest" description="Disordered" evidence="2">
    <location>
        <begin position="1"/>
        <end position="20"/>
    </location>
</feature>
<evidence type="ECO:0000256" key="2">
    <source>
        <dbReference type="SAM" id="MobiDB-lite"/>
    </source>
</evidence>
<dbReference type="PROSITE" id="PS50006">
    <property type="entry name" value="FHA_DOMAIN"/>
    <property type="match status" value="1"/>
</dbReference>
<name>A0AAQ3KD07_9LILI</name>
<feature type="region of interest" description="Disordered" evidence="2">
    <location>
        <begin position="794"/>
        <end position="852"/>
    </location>
</feature>
<evidence type="ECO:0000259" key="3">
    <source>
        <dbReference type="PROSITE" id="PS50006"/>
    </source>
</evidence>
<reference evidence="4 5" key="1">
    <citation type="submission" date="2023-10" db="EMBL/GenBank/DDBJ databases">
        <title>Chromosome-scale genome assembly provides insights into flower coloration mechanisms of Canna indica.</title>
        <authorList>
            <person name="Li C."/>
        </authorList>
    </citation>
    <scope>NUCLEOTIDE SEQUENCE [LARGE SCALE GENOMIC DNA]</scope>
    <source>
        <tissue evidence="4">Flower</tissue>
    </source>
</reference>
<dbReference type="EMBL" id="CP136893">
    <property type="protein sequence ID" value="WOL06280.1"/>
    <property type="molecule type" value="Genomic_DNA"/>
</dbReference>
<dbReference type="Proteomes" id="UP001327560">
    <property type="component" value="Chromosome 4"/>
</dbReference>
<evidence type="ECO:0000256" key="1">
    <source>
        <dbReference type="SAM" id="Coils"/>
    </source>
</evidence>
<dbReference type="AlphaFoldDB" id="A0AAQ3KD07"/>
<feature type="compositionally biased region" description="Basic and acidic residues" evidence="2">
    <location>
        <begin position="816"/>
        <end position="830"/>
    </location>
</feature>
<protein>
    <recommendedName>
        <fullName evidence="3">FHA domain-containing protein</fullName>
    </recommendedName>
</protein>
<accession>A0AAQ3KD07</accession>
<dbReference type="Gene3D" id="2.60.200.20">
    <property type="match status" value="1"/>
</dbReference>
<feature type="region of interest" description="Disordered" evidence="2">
    <location>
        <begin position="719"/>
        <end position="740"/>
    </location>
</feature>
<feature type="domain" description="FHA" evidence="3">
    <location>
        <begin position="68"/>
        <end position="130"/>
    </location>
</feature>
<feature type="region of interest" description="Disordered" evidence="2">
    <location>
        <begin position="558"/>
        <end position="599"/>
    </location>
</feature>
<dbReference type="Pfam" id="PF00498">
    <property type="entry name" value="FHA"/>
    <property type="match status" value="1"/>
</dbReference>